<dbReference type="RefSeq" id="WP_161006116.1">
    <property type="nucleotide sequence ID" value="NZ_WWCN01000004.1"/>
</dbReference>
<dbReference type="PROSITE" id="PS50005">
    <property type="entry name" value="TPR"/>
    <property type="match status" value="1"/>
</dbReference>
<dbReference type="InterPro" id="IPR019734">
    <property type="entry name" value="TPR_rpt"/>
</dbReference>
<feature type="repeat" description="TPR" evidence="1">
    <location>
        <begin position="67"/>
        <end position="100"/>
    </location>
</feature>
<reference evidence="2 3" key="1">
    <citation type="submission" date="2019-12" db="EMBL/GenBank/DDBJ databases">
        <title>Novel species isolated from a subtropical stream in China.</title>
        <authorList>
            <person name="Lu H."/>
        </authorList>
    </citation>
    <scope>NUCLEOTIDE SEQUENCE [LARGE SCALE GENOMIC DNA]</scope>
    <source>
        <strain evidence="2 3">FT135W</strain>
    </source>
</reference>
<dbReference type="Pfam" id="PF00515">
    <property type="entry name" value="TPR_1"/>
    <property type="match status" value="1"/>
</dbReference>
<dbReference type="GO" id="GO:0006493">
    <property type="term" value="P:protein O-linked glycosylation"/>
    <property type="evidence" value="ECO:0007669"/>
    <property type="project" value="TreeGrafter"/>
</dbReference>
<comment type="caution">
    <text evidence="2">The sequence shown here is derived from an EMBL/GenBank/DDBJ whole genome shotgun (WGS) entry which is preliminary data.</text>
</comment>
<keyword evidence="3" id="KW-1185">Reference proteome</keyword>
<gene>
    <name evidence="2" type="ORF">GTP46_08160</name>
</gene>
<sequence>MNNQGFNYRSAINAAKWPEVVQQAQVDLATNPLSGTLWRHLAIALQAQQLDCVSAWENCARYLPAQPDVQLALGQIYLMTSRFDEAMVCYQHALRLDPKCAIAHFGCARALHARGDLNGAIARYGAALELRPHFEEALSGLGAALSLQTQLAQRAYTRVTAPKG</sequence>
<dbReference type="AlphaFoldDB" id="A0A6L8K7U6"/>
<accession>A0A6L8K7U6</accession>
<dbReference type="PANTHER" id="PTHR44998">
    <property type="match status" value="1"/>
</dbReference>
<evidence type="ECO:0000313" key="2">
    <source>
        <dbReference type="EMBL" id="MYM22617.1"/>
    </source>
</evidence>
<protein>
    <submittedName>
        <fullName evidence="2">Tetratricopeptide repeat protein</fullName>
    </submittedName>
</protein>
<evidence type="ECO:0000256" key="1">
    <source>
        <dbReference type="PROSITE-ProRule" id="PRU00339"/>
    </source>
</evidence>
<dbReference type="SMART" id="SM00028">
    <property type="entry name" value="TPR"/>
    <property type="match status" value="2"/>
</dbReference>
<organism evidence="2 3">
    <name type="scientific">Duganella flavida</name>
    <dbReference type="NCBI Taxonomy" id="2692175"/>
    <lineage>
        <taxon>Bacteria</taxon>
        <taxon>Pseudomonadati</taxon>
        <taxon>Pseudomonadota</taxon>
        <taxon>Betaproteobacteria</taxon>
        <taxon>Burkholderiales</taxon>
        <taxon>Oxalobacteraceae</taxon>
        <taxon>Telluria group</taxon>
        <taxon>Duganella</taxon>
    </lineage>
</organism>
<keyword evidence="1" id="KW-0802">TPR repeat</keyword>
<dbReference type="EMBL" id="WWCN01000004">
    <property type="protein sequence ID" value="MYM22617.1"/>
    <property type="molecule type" value="Genomic_DNA"/>
</dbReference>
<dbReference type="Pfam" id="PF13414">
    <property type="entry name" value="TPR_11"/>
    <property type="match status" value="1"/>
</dbReference>
<dbReference type="GO" id="GO:0016757">
    <property type="term" value="F:glycosyltransferase activity"/>
    <property type="evidence" value="ECO:0007669"/>
    <property type="project" value="TreeGrafter"/>
</dbReference>
<dbReference type="InterPro" id="IPR011990">
    <property type="entry name" value="TPR-like_helical_dom_sf"/>
</dbReference>
<dbReference type="PROSITE" id="PS50293">
    <property type="entry name" value="TPR_REGION"/>
    <property type="match status" value="1"/>
</dbReference>
<proteinExistence type="predicted"/>
<name>A0A6L8K7U6_9BURK</name>
<evidence type="ECO:0000313" key="3">
    <source>
        <dbReference type="Proteomes" id="UP000479335"/>
    </source>
</evidence>
<dbReference type="PANTHER" id="PTHR44998:SF1">
    <property type="entry name" value="UDP-N-ACETYLGLUCOSAMINE--PEPTIDE N-ACETYLGLUCOSAMINYLTRANSFERASE 110 KDA SUBUNIT"/>
    <property type="match status" value="1"/>
</dbReference>
<dbReference type="Gene3D" id="1.25.40.10">
    <property type="entry name" value="Tetratricopeptide repeat domain"/>
    <property type="match status" value="2"/>
</dbReference>
<dbReference type="SUPFAM" id="SSF48452">
    <property type="entry name" value="TPR-like"/>
    <property type="match status" value="1"/>
</dbReference>
<dbReference type="Proteomes" id="UP000479335">
    <property type="component" value="Unassembled WGS sequence"/>
</dbReference>